<protein>
    <submittedName>
        <fullName evidence="2">Uncharacterized protein</fullName>
    </submittedName>
</protein>
<feature type="region of interest" description="Disordered" evidence="1">
    <location>
        <begin position="1"/>
        <end position="37"/>
    </location>
</feature>
<evidence type="ECO:0000313" key="3">
    <source>
        <dbReference type="Proteomes" id="UP000003022"/>
    </source>
</evidence>
<dbReference type="Proteomes" id="UP000003022">
    <property type="component" value="Unassembled WGS sequence"/>
</dbReference>
<feature type="compositionally biased region" description="Pro residues" evidence="1">
    <location>
        <begin position="11"/>
        <end position="29"/>
    </location>
</feature>
<gene>
    <name evidence="2" type="ORF">SGM_3282</name>
</gene>
<comment type="caution">
    <text evidence="2">The sequence shown here is derived from an EMBL/GenBank/DDBJ whole genome shotgun (WGS) entry which is preliminary data.</text>
</comment>
<evidence type="ECO:0000256" key="1">
    <source>
        <dbReference type="SAM" id="MobiDB-lite"/>
    </source>
</evidence>
<dbReference type="STRING" id="996637.SGM_3282"/>
<organism evidence="2 3">
    <name type="scientific">Streptomyces griseoaurantiacus M045</name>
    <dbReference type="NCBI Taxonomy" id="996637"/>
    <lineage>
        <taxon>Bacteria</taxon>
        <taxon>Bacillati</taxon>
        <taxon>Actinomycetota</taxon>
        <taxon>Actinomycetes</taxon>
        <taxon>Kitasatosporales</taxon>
        <taxon>Streptomycetaceae</taxon>
        <taxon>Streptomyces</taxon>
        <taxon>Streptomyces aurantiacus group</taxon>
    </lineage>
</organism>
<keyword evidence="3" id="KW-1185">Reference proteome</keyword>
<reference evidence="2 3" key="1">
    <citation type="journal article" date="2011" name="J. Bacteriol.">
        <title>Draft genome sequence of the marine bacterium Streptomyces griseoaurantiacus M045, which produces novel manumycin-type antibiotics with a pABA core component.</title>
        <authorList>
            <person name="Li F."/>
            <person name="Jiang P."/>
            <person name="Zheng H."/>
            <person name="Wang S."/>
            <person name="Zhao G."/>
            <person name="Qin S."/>
            <person name="Liu Z."/>
        </authorList>
    </citation>
    <scope>NUCLEOTIDE SEQUENCE [LARGE SCALE GENOMIC DNA]</scope>
    <source>
        <strain evidence="2 3">M045</strain>
    </source>
</reference>
<dbReference type="AlphaFoldDB" id="F3NJG8"/>
<proteinExistence type="predicted"/>
<accession>F3NJG8</accession>
<dbReference type="EMBL" id="AEYX01000037">
    <property type="protein sequence ID" value="EGG46229.1"/>
    <property type="molecule type" value="Genomic_DNA"/>
</dbReference>
<feature type="compositionally biased region" description="Low complexity" evidence="1">
    <location>
        <begin position="1"/>
        <end position="10"/>
    </location>
</feature>
<name>F3NJG8_9ACTN</name>
<sequence length="37" mass="3820">MRAGGRCPPGRRLPPGPRHIPPTGPPGPPRGEIASRA</sequence>
<evidence type="ECO:0000313" key="2">
    <source>
        <dbReference type="EMBL" id="EGG46229.1"/>
    </source>
</evidence>